<dbReference type="PROSITE" id="PS00973">
    <property type="entry name" value="USP_2"/>
    <property type="match status" value="1"/>
</dbReference>
<evidence type="ECO:0000256" key="4">
    <source>
        <dbReference type="ARBA" id="ARBA00022801"/>
    </source>
</evidence>
<protein>
    <submittedName>
        <fullName evidence="8">USP domain-containing protein</fullName>
    </submittedName>
</protein>
<dbReference type="Pfam" id="PF12030">
    <property type="entry name" value="DUF3517"/>
    <property type="match status" value="1"/>
</dbReference>
<dbReference type="InterPro" id="IPR001394">
    <property type="entry name" value="Peptidase_C19_UCH"/>
</dbReference>
<accession>A0A915Q0F4</accession>
<dbReference type="PROSITE" id="PS50235">
    <property type="entry name" value="USP_3"/>
    <property type="match status" value="1"/>
</dbReference>
<reference evidence="8" key="1">
    <citation type="submission" date="2022-11" db="UniProtKB">
        <authorList>
            <consortium name="WormBaseParasite"/>
        </authorList>
    </citation>
    <scope>IDENTIFICATION</scope>
</reference>
<dbReference type="Pfam" id="PF00443">
    <property type="entry name" value="UCH"/>
    <property type="match status" value="1"/>
</dbReference>
<feature type="compositionally biased region" description="Polar residues" evidence="5">
    <location>
        <begin position="2863"/>
        <end position="2875"/>
    </location>
</feature>
<dbReference type="CDD" id="cd02659">
    <property type="entry name" value="peptidase_C19C"/>
    <property type="match status" value="1"/>
</dbReference>
<feature type="region of interest" description="Disordered" evidence="5">
    <location>
        <begin position="2789"/>
        <end position="2812"/>
    </location>
</feature>
<dbReference type="GO" id="GO:0005829">
    <property type="term" value="C:cytosol"/>
    <property type="evidence" value="ECO:0007669"/>
    <property type="project" value="TreeGrafter"/>
</dbReference>
<dbReference type="PANTHER" id="PTHR24006:SF943">
    <property type="entry name" value="UBIQUITIN CARBOXYL-TERMINAL HYDROLASE PUF"/>
    <property type="match status" value="1"/>
</dbReference>
<keyword evidence="7" id="KW-1185">Reference proteome</keyword>
<dbReference type="PROSITE" id="PS00972">
    <property type="entry name" value="USP_1"/>
    <property type="match status" value="1"/>
</dbReference>
<evidence type="ECO:0000313" key="8">
    <source>
        <dbReference type="WBParaSite" id="sdigi.contig41.g2666.t1"/>
    </source>
</evidence>
<dbReference type="WBParaSite" id="sdigi.contig41.g2666.t1">
    <property type="protein sequence ID" value="sdigi.contig41.g2666.t1"/>
    <property type="gene ID" value="sdigi.contig41.g2666"/>
</dbReference>
<feature type="region of interest" description="Disordered" evidence="5">
    <location>
        <begin position="1"/>
        <end position="20"/>
    </location>
</feature>
<proteinExistence type="inferred from homology"/>
<evidence type="ECO:0000256" key="3">
    <source>
        <dbReference type="ARBA" id="ARBA00022786"/>
    </source>
</evidence>
<keyword evidence="3" id="KW-0833">Ubl conjugation pathway</keyword>
<dbReference type="InterPro" id="IPR050164">
    <property type="entry name" value="Peptidase_C19"/>
</dbReference>
<feature type="region of interest" description="Disordered" evidence="5">
    <location>
        <begin position="2890"/>
        <end position="2920"/>
    </location>
</feature>
<dbReference type="GO" id="GO:0006508">
    <property type="term" value="P:proteolysis"/>
    <property type="evidence" value="ECO:0007669"/>
    <property type="project" value="UniProtKB-KW"/>
</dbReference>
<dbReference type="Pfam" id="PF25010">
    <property type="entry name" value="ARM_UBP24_USP9X-Y"/>
    <property type="match status" value="1"/>
</dbReference>
<dbReference type="FunFam" id="3.90.70.10:FF:000022">
    <property type="entry name" value="Ubiquitin carboxyl-terminal hydrolase 24"/>
    <property type="match status" value="1"/>
</dbReference>
<evidence type="ECO:0000256" key="1">
    <source>
        <dbReference type="ARBA" id="ARBA00009085"/>
    </source>
</evidence>
<dbReference type="SUPFAM" id="SSF54001">
    <property type="entry name" value="Cysteine proteinases"/>
    <property type="match status" value="1"/>
</dbReference>
<dbReference type="GO" id="GO:0004843">
    <property type="term" value="F:cysteine-type deubiquitinase activity"/>
    <property type="evidence" value="ECO:0007669"/>
    <property type="project" value="InterPro"/>
</dbReference>
<name>A0A915Q0F4_9BILA</name>
<sequence length="2920" mass="333054">MGDQFDREMQEDDSVELKWDSDNSKKRRYAAKRAFFVNDSHCSAPSSSPHSSPIDPSMLTDFNSGELNDAIRTYSRCKKLTLFDNFFSRESQPTKSEDENGDWWIQLDEIPTRDEENDSPLLVRASVSPVFADSTSSKSELEDVVESVESPQSKFDLDEDDEQTPYPSTPSKRQNVDYFHKNLEFSNVPEIPLPSVFHNSPASRAMSNSAPASTVGSSSSNIGGSLQRPNTFDVKASPSAHAELNAIANERPKEWEDFDELPSGMLTRLFDQLHRTRWVVPVLPNQELEGLMEVAIVLIKRGIDKTSKFFEGFLEKGLLVAFDKLMNDEAMKDWKIEIHVFSNFGSELRFIWLSVARFLVMFTEKMRQTLVAEDFHPAYWKILQYALSSNSRYALKLPSFLFNTVNFHMQNFGRKADFLQMEFDPNELTRYTSINNVEEIYQRVLQLWLLLLLSYFGKIGGFSLMKDFLERNVNAATKITDFIDWLRPFASCSLLLKPSIVTETFGPTIQIAVERLEHIDDKELKCETVKNDLNESSYVEVLQVAPFAGRIGALEELHVVLHNAASEFRQQELVISMNDLTEWLRKQRLIEILVRDNLHHPAYCERLERVLRVLLERNAITVSDMDILWNVQREKHDVIQRNVHDLIAKLVNGLSNILQKHLFERMKESWANSSSRQRTLLLDLIRRIGVDFSSLTEKELTIKSLSLLWDLFHDVQLPVEMIDAALEAHFNVLESAVPAEDLRRHYIERCIDELLLDSVFVLPALKHMQRLMILMPECDYSTGRKVTRAEYIATVQQDTELCSRLSKNVALYMEKVRNAVNERPHVYASVDDASVLMFDGRYTHGDNLRIRLSFLHFLLSDGQLWLMTPQANELWDALIVRSVFEYERTYGFQLFGTMQDQEDIDPKALNQLFTSRILELPVEMLNEEGFSCFKTFWIAVNKKHSKLFQPTEGMSHYLMCDFDLEGLDYLWEIMLQARSEVSQLAISLWVEILANPHAAVISDFARLIQTVVNKCFVMLKSKHDDLIKGNDSDDKKMKMLDRMGRILTALNSYICAFDDDYYLPERSQQPLRKAGLGRCFILPVIFPASVVQDEDHSIPVHFTMPLSALKLKIDDQLRYMDGCNIGGVLVPVQLTVQSFNPPETRILHPSDRRKTLDELGIDAGAHIIIRFQNHPCMWNNRLDSTDSSPEQTFTCCNEGIGGASNEENERILPGTVIAENPDHVRFLYTLADIGYAYGNNYLRKSATDVLNQIPADTMSLTMLRELVESGRLCNLLPAESSNHILHLLRVLHSLLLPSNAHFMTEATEFQILFLSSPSCLAVFSFLEDPQILCRWDEYACTAVIWWLANIAKFVLFVAARLKYLRTTNGNCDGYFETGRIIDREQTVFKELCCVVARDLNNRIEENPELIETVFQLFTTDNSRIECLLRLAWAIGSRNIPLRPTSGGLARDSSTEAIQQSQPASFMLEEPTECLLDAFAIEVVSGDATSEILKIIHLWNLLVSDLLFCKSSVIRRYFSALVRRLVCRTGVAERQLASTLLQLLFNKLEESDEKLAKNSEFFILLCSLLDHCRVNQIYVDDVMKRTEKVLDWLDRAKQHTIANQESFPDDRSLIGRLDVCRSLLGFLTNEEKVMIGSEPNGTQLVKKSIHIRRKTHLFSFKQLLDEFILPSSRTYVDLMRQRESDGDVHIQRSVTHSAISRGVDESDMTIPRSATMGPMLCSRSIPVCGTSESAKAAYNLIVALCDMSPLNYRCIVESLLELFYSEPVPTANIEWEYIPGYSIRSPNSYVGLKNGGATCYMNSVFQQIFMIEPLRSAIINANFADDMSVEEMAIGEYNVSEEHYHTTILKAVQSIFAHLLGSEMQFYSPKFFWKHFRFCGQAVNVREQQDALEFYNALFDSIDEGLKKLGEPPICENLFGGTFADQKICKDCPHRYQREEPFTSISVDVRSHNNLLDSLKEYVKGDLLNNDNAYLCEECNKKVTAVKRLCVARLPPYLTIQLKRFDFDWERDIPQKYNDYFEFPIDFDMMPFTAYGLAQAEGEISKEELTYSSVTDSGRGAFGICFHNKILGTSERASPETNDVCGGVGTSASEVKLDDNNSTKYCLRGVIVHSGQANGGHYYSFIRSEEDGGRWFKFDDVDVTEWHLNKEEMQNMWFGGEYIAESFDNSNSHYQKKRQKRWWNAYLLIYEKSSAAVASVASSSAELTTSCSSTQPSHSSSNSPLSLDKKIGAMSISTRIRQMPPKLEALVRGKNTCAMHERSQYTPIYFQFIRDICSRAVRMITQINLEFQDSGNVSEWQKTYEILFASSKCARGWFVCNIMFQPKMVVLYLLTAPSTDVRYFFTNIFVMLLNAAARDYLDVIRPYMHGECVVLKYCSNVSVAGDCPDFKIDAVYKSGDTLSDMFITLLLIIPRNYFTEFSAHPTQYIALFNLYALSGLEQKRQLVRKGALHALLVLISRDDYRIKVIYQDSSKLYEVISLLLRICKFEWQGENADLNPYALTTDGLIQPPQEVAQWMDEPLFVNRLLKQLIELPTDRVVALDTILYLCWENIQFTKILLYHFSFESLFTPNEVKSATIIIENILEINDSVRKERQHLVLLGFPEQFNVVESLPIIWERLIEVLHNSSSVLKNGPQKYKGFIAIMVGQRDIYSWKAYHLLRMLIDVASGNEEIVKILAENEQARSNLYKMKDWFKVQLAASSDKPNIYDYDSRRDDLDNSVDAEGMDGFVEIYEKFRDLLSKLNISTSAVSNFGSSSSDGDNFTKDVFFKDVPRDIVEVSDERCLSCASDEGSRSISCGRADTSSVAGSQENIASTAESKLSLKTGTSDEGLSLGTSMSLSERLLANVGLPPPPPYSEHELADQTSQQSYPRVHQQISSLATPNSWQISLTATINHPEDDSSVESTSTGVEMEDVPPPYE</sequence>
<dbReference type="InterPro" id="IPR038765">
    <property type="entry name" value="Papain-like_cys_pep_sf"/>
</dbReference>
<keyword evidence="2" id="KW-0645">Protease</keyword>
<comment type="similarity">
    <text evidence="1">Belongs to the peptidase C19 family.</text>
</comment>
<keyword evidence="4" id="KW-0378">Hydrolase</keyword>
<feature type="region of interest" description="Disordered" evidence="5">
    <location>
        <begin position="2846"/>
        <end position="2875"/>
    </location>
</feature>
<evidence type="ECO:0000256" key="2">
    <source>
        <dbReference type="ARBA" id="ARBA00022670"/>
    </source>
</evidence>
<feature type="region of interest" description="Disordered" evidence="5">
    <location>
        <begin position="133"/>
        <end position="174"/>
    </location>
</feature>
<organism evidence="7 8">
    <name type="scientific">Setaria digitata</name>
    <dbReference type="NCBI Taxonomy" id="48799"/>
    <lineage>
        <taxon>Eukaryota</taxon>
        <taxon>Metazoa</taxon>
        <taxon>Ecdysozoa</taxon>
        <taxon>Nematoda</taxon>
        <taxon>Chromadorea</taxon>
        <taxon>Rhabditida</taxon>
        <taxon>Spirurina</taxon>
        <taxon>Spiruromorpha</taxon>
        <taxon>Filarioidea</taxon>
        <taxon>Setariidae</taxon>
        <taxon>Setaria</taxon>
    </lineage>
</organism>
<dbReference type="InterPro" id="IPR028889">
    <property type="entry name" value="USP"/>
</dbReference>
<dbReference type="InterPro" id="IPR018200">
    <property type="entry name" value="USP_CS"/>
</dbReference>
<dbReference type="InterPro" id="IPR056850">
    <property type="entry name" value="ARM_UBP34_24_USP9X_Y"/>
</dbReference>
<feature type="domain" description="USP" evidence="6">
    <location>
        <begin position="1789"/>
        <end position="2192"/>
    </location>
</feature>
<evidence type="ECO:0000256" key="5">
    <source>
        <dbReference type="SAM" id="MobiDB-lite"/>
    </source>
</evidence>
<dbReference type="GO" id="GO:0016579">
    <property type="term" value="P:protein deubiquitination"/>
    <property type="evidence" value="ECO:0007669"/>
    <property type="project" value="InterPro"/>
</dbReference>
<dbReference type="GO" id="GO:0005634">
    <property type="term" value="C:nucleus"/>
    <property type="evidence" value="ECO:0007669"/>
    <property type="project" value="TreeGrafter"/>
</dbReference>
<dbReference type="Proteomes" id="UP000887581">
    <property type="component" value="Unplaced"/>
</dbReference>
<feature type="compositionally biased region" description="Polar residues" evidence="5">
    <location>
        <begin position="2802"/>
        <end position="2812"/>
    </location>
</feature>
<dbReference type="PANTHER" id="PTHR24006">
    <property type="entry name" value="UBIQUITIN CARBOXYL-TERMINAL HYDROLASE"/>
    <property type="match status" value="1"/>
</dbReference>
<evidence type="ECO:0000313" key="7">
    <source>
        <dbReference type="Proteomes" id="UP000887581"/>
    </source>
</evidence>
<evidence type="ECO:0000259" key="6">
    <source>
        <dbReference type="PROSITE" id="PS50235"/>
    </source>
</evidence>
<dbReference type="Gene3D" id="3.90.70.10">
    <property type="entry name" value="Cysteine proteinases"/>
    <property type="match status" value="1"/>
</dbReference>
<dbReference type="InterPro" id="IPR021905">
    <property type="entry name" value="DUF3517"/>
</dbReference>